<evidence type="ECO:0000256" key="2">
    <source>
        <dbReference type="ARBA" id="ARBA00004651"/>
    </source>
</evidence>
<dbReference type="InterPro" id="IPR005467">
    <property type="entry name" value="His_kinase_dom"/>
</dbReference>
<feature type="coiled-coil region" evidence="12">
    <location>
        <begin position="226"/>
        <end position="253"/>
    </location>
</feature>
<dbReference type="Proteomes" id="UP001175097">
    <property type="component" value="Unassembled WGS sequence"/>
</dbReference>
<dbReference type="RefSeq" id="WP_301242106.1">
    <property type="nucleotide sequence ID" value="NZ_JAROCC010000002.1"/>
</dbReference>
<dbReference type="EC" id="2.7.13.3" evidence="3"/>
<keyword evidence="7" id="KW-0547">Nucleotide-binding</keyword>
<dbReference type="Pfam" id="PF02518">
    <property type="entry name" value="HATPase_c"/>
    <property type="match status" value="1"/>
</dbReference>
<protein>
    <recommendedName>
        <fullName evidence="3">histidine kinase</fullName>
        <ecNumber evidence="3">2.7.13.3</ecNumber>
    </recommendedName>
</protein>
<accession>A0ABT8JN46</accession>
<evidence type="ECO:0000256" key="4">
    <source>
        <dbReference type="ARBA" id="ARBA00022475"/>
    </source>
</evidence>
<keyword evidence="4" id="KW-1003">Cell membrane</keyword>
<dbReference type="Gene3D" id="3.30.565.10">
    <property type="entry name" value="Histidine kinase-like ATPase, C-terminal domain"/>
    <property type="match status" value="1"/>
</dbReference>
<dbReference type="SUPFAM" id="SSF158472">
    <property type="entry name" value="HAMP domain-like"/>
    <property type="match status" value="1"/>
</dbReference>
<evidence type="ECO:0000256" key="8">
    <source>
        <dbReference type="ARBA" id="ARBA00022777"/>
    </source>
</evidence>
<keyword evidence="5" id="KW-0597">Phosphoprotein</keyword>
<comment type="caution">
    <text evidence="16">The sequence shown here is derived from an EMBL/GenBank/DDBJ whole genome shotgun (WGS) entry which is preliminary data.</text>
</comment>
<dbReference type="InterPro" id="IPR003661">
    <property type="entry name" value="HisK_dim/P_dom"/>
</dbReference>
<dbReference type="SMART" id="SM00388">
    <property type="entry name" value="HisKA"/>
    <property type="match status" value="1"/>
</dbReference>
<evidence type="ECO:0000256" key="7">
    <source>
        <dbReference type="ARBA" id="ARBA00022741"/>
    </source>
</evidence>
<reference evidence="16" key="1">
    <citation type="submission" date="2023-03" db="EMBL/GenBank/DDBJ databases">
        <title>MT1 and MT2 Draft Genomes of Novel Species.</title>
        <authorList>
            <person name="Venkateswaran K."/>
        </authorList>
    </citation>
    <scope>NUCLEOTIDE SEQUENCE</scope>
    <source>
        <strain evidence="16">F6_3S_P_2</strain>
    </source>
</reference>
<keyword evidence="6" id="KW-0808">Transferase</keyword>
<dbReference type="PROSITE" id="PS50885">
    <property type="entry name" value="HAMP"/>
    <property type="match status" value="1"/>
</dbReference>
<dbReference type="Pfam" id="PF00512">
    <property type="entry name" value="HisKA"/>
    <property type="match status" value="1"/>
</dbReference>
<dbReference type="InterPro" id="IPR036097">
    <property type="entry name" value="HisK_dim/P_sf"/>
</dbReference>
<dbReference type="EMBL" id="JAROCC010000002">
    <property type="protein sequence ID" value="MDN4606579.1"/>
    <property type="molecule type" value="Genomic_DNA"/>
</dbReference>
<evidence type="ECO:0000313" key="17">
    <source>
        <dbReference type="Proteomes" id="UP001175097"/>
    </source>
</evidence>
<evidence type="ECO:0000256" key="12">
    <source>
        <dbReference type="SAM" id="Coils"/>
    </source>
</evidence>
<comment type="subcellular location">
    <subcellularLocation>
        <location evidence="2">Cell membrane</location>
        <topology evidence="2">Multi-pass membrane protein</topology>
    </subcellularLocation>
</comment>
<dbReference type="InterPro" id="IPR004358">
    <property type="entry name" value="Sig_transdc_His_kin-like_C"/>
</dbReference>
<evidence type="ECO:0000256" key="3">
    <source>
        <dbReference type="ARBA" id="ARBA00012438"/>
    </source>
</evidence>
<keyword evidence="12" id="KW-0175">Coiled coil</keyword>
<dbReference type="GO" id="GO:0016301">
    <property type="term" value="F:kinase activity"/>
    <property type="evidence" value="ECO:0007669"/>
    <property type="project" value="UniProtKB-KW"/>
</dbReference>
<dbReference type="SUPFAM" id="SSF55874">
    <property type="entry name" value="ATPase domain of HSP90 chaperone/DNA topoisomerase II/histidine kinase"/>
    <property type="match status" value="1"/>
</dbReference>
<evidence type="ECO:0000256" key="1">
    <source>
        <dbReference type="ARBA" id="ARBA00000085"/>
    </source>
</evidence>
<dbReference type="Gene3D" id="1.10.287.130">
    <property type="match status" value="1"/>
</dbReference>
<evidence type="ECO:0000256" key="13">
    <source>
        <dbReference type="SAM" id="Phobius"/>
    </source>
</evidence>
<dbReference type="InterPro" id="IPR003660">
    <property type="entry name" value="HAMP_dom"/>
</dbReference>
<feature type="transmembrane region" description="Helical" evidence="13">
    <location>
        <begin position="165"/>
        <end position="187"/>
    </location>
</feature>
<dbReference type="PROSITE" id="PS50109">
    <property type="entry name" value="HIS_KIN"/>
    <property type="match status" value="1"/>
</dbReference>
<dbReference type="SUPFAM" id="SSF47384">
    <property type="entry name" value="Homodimeric domain of signal transducing histidine kinase"/>
    <property type="match status" value="1"/>
</dbReference>
<evidence type="ECO:0000313" key="16">
    <source>
        <dbReference type="EMBL" id="MDN4606579.1"/>
    </source>
</evidence>
<sequence length="467" mass="53089">MKIKYFYQQLASHFSVIIIAFLILSLLFSHFVEQFVYDNKTEELATYGKSILSDIEQVQGSSREILKSYGHVLESRDIQYSLFNERSAIIFSTGLKTPLIELNVDEWRALQSGKAITVKQEYKRFEQAVTYVLLPYFHRNQFIGGILLTSPIKGSREIISQMNSYLIYTTFIALVIALLLSGILSTFHGRRIKRLRSATATVALGDYSVRIPTEGIDEIGELAGDFNGMVEKLATSAEEIENLENRRRQFMADVSHELRTPLTTIRGIIEGLRNDMISESEKERGLQLASNETMRLIRLVNENLDYEKIRSNQVTLVKQEIQLKELLEIIKDQLGDAAAERGDEIVVDVTDDLFIFADYDRLTQVLINITKNSIQFTENGLISLKGFMHDNRTVIEIGDTGIGMDPEEVEKIWSRFYKAIDSRTTNPYGEFGLGLSIVKQLVTLHCGTITVESVKGEGTKFRIELPR</sequence>
<keyword evidence="11 13" id="KW-0472">Membrane</keyword>
<evidence type="ECO:0000256" key="9">
    <source>
        <dbReference type="ARBA" id="ARBA00022840"/>
    </source>
</evidence>
<comment type="catalytic activity">
    <reaction evidence="1">
        <text>ATP + protein L-histidine = ADP + protein N-phospho-L-histidine.</text>
        <dbReference type="EC" id="2.7.13.3"/>
    </reaction>
</comment>
<dbReference type="InterPro" id="IPR036890">
    <property type="entry name" value="HATPase_C_sf"/>
</dbReference>
<evidence type="ECO:0000256" key="11">
    <source>
        <dbReference type="ARBA" id="ARBA00023136"/>
    </source>
</evidence>
<keyword evidence="17" id="KW-1185">Reference proteome</keyword>
<dbReference type="PANTHER" id="PTHR43047:SF72">
    <property type="entry name" value="OSMOSENSING HISTIDINE PROTEIN KINASE SLN1"/>
    <property type="match status" value="1"/>
</dbReference>
<dbReference type="Gene3D" id="6.10.340.10">
    <property type="match status" value="1"/>
</dbReference>
<dbReference type="PRINTS" id="PR00344">
    <property type="entry name" value="BCTRLSENSOR"/>
</dbReference>
<feature type="domain" description="Histidine kinase" evidence="14">
    <location>
        <begin position="253"/>
        <end position="467"/>
    </location>
</feature>
<keyword evidence="9" id="KW-0067">ATP-binding</keyword>
<evidence type="ECO:0000259" key="14">
    <source>
        <dbReference type="PROSITE" id="PS50109"/>
    </source>
</evidence>
<gene>
    <name evidence="16" type="ORF">P5G49_03705</name>
</gene>
<evidence type="ECO:0000256" key="10">
    <source>
        <dbReference type="ARBA" id="ARBA00023012"/>
    </source>
</evidence>
<dbReference type="Pfam" id="PF00672">
    <property type="entry name" value="HAMP"/>
    <property type="match status" value="1"/>
</dbReference>
<dbReference type="CDD" id="cd00082">
    <property type="entry name" value="HisKA"/>
    <property type="match status" value="1"/>
</dbReference>
<keyword evidence="10" id="KW-0902">Two-component regulatory system</keyword>
<dbReference type="PANTHER" id="PTHR43047">
    <property type="entry name" value="TWO-COMPONENT HISTIDINE PROTEIN KINASE"/>
    <property type="match status" value="1"/>
</dbReference>
<feature type="domain" description="HAMP" evidence="15">
    <location>
        <begin position="190"/>
        <end position="238"/>
    </location>
</feature>
<name>A0ABT8JN46_9BACL</name>
<keyword evidence="13" id="KW-0812">Transmembrane</keyword>
<keyword evidence="13" id="KW-1133">Transmembrane helix</keyword>
<keyword evidence="8 16" id="KW-0418">Kinase</keyword>
<evidence type="ECO:0000256" key="5">
    <source>
        <dbReference type="ARBA" id="ARBA00022553"/>
    </source>
</evidence>
<organism evidence="16 17">
    <name type="scientific">Sporosarcina highlanderae</name>
    <dbReference type="NCBI Taxonomy" id="3035916"/>
    <lineage>
        <taxon>Bacteria</taxon>
        <taxon>Bacillati</taxon>
        <taxon>Bacillota</taxon>
        <taxon>Bacilli</taxon>
        <taxon>Bacillales</taxon>
        <taxon>Caryophanaceae</taxon>
        <taxon>Sporosarcina</taxon>
    </lineage>
</organism>
<evidence type="ECO:0000256" key="6">
    <source>
        <dbReference type="ARBA" id="ARBA00022679"/>
    </source>
</evidence>
<feature type="transmembrane region" description="Helical" evidence="13">
    <location>
        <begin position="12"/>
        <end position="32"/>
    </location>
</feature>
<evidence type="ECO:0000259" key="15">
    <source>
        <dbReference type="PROSITE" id="PS50885"/>
    </source>
</evidence>
<dbReference type="SMART" id="SM00387">
    <property type="entry name" value="HATPase_c"/>
    <property type="match status" value="1"/>
</dbReference>
<dbReference type="InterPro" id="IPR003594">
    <property type="entry name" value="HATPase_dom"/>
</dbReference>
<dbReference type="CDD" id="cd06225">
    <property type="entry name" value="HAMP"/>
    <property type="match status" value="1"/>
</dbReference>
<dbReference type="SMART" id="SM00304">
    <property type="entry name" value="HAMP"/>
    <property type="match status" value="1"/>
</dbReference>
<proteinExistence type="predicted"/>